<evidence type="ECO:0000313" key="2">
    <source>
        <dbReference type="Proteomes" id="UP001164539"/>
    </source>
</evidence>
<evidence type="ECO:0000313" key="1">
    <source>
        <dbReference type="EMBL" id="KAJ4718689.1"/>
    </source>
</evidence>
<accession>A0ACC1Y4S7</accession>
<comment type="caution">
    <text evidence="1">The sequence shown here is derived from an EMBL/GenBank/DDBJ whole genome shotgun (WGS) entry which is preliminary data.</text>
</comment>
<sequence length="688" mass="76353">MEKKKYPIGAEHYTLYEEVGQGVSAAVHRALCIPFNEIVAIKILDFERDNSDLSNISREAQTMILVDHPNVLKSHCSFVSDHNLWVVMPFMSGGSCLHILKAAYPDGFEEVVIATVLREVLKGLEYLHHHGHIHRDVKAGNILMDARGAIKLGDFGVSACLFDSGDRQRMRNTFVGTPCWMAPEVMEQLHGYDFKADIWSFGITALELAHGHAPFSKYPPMKVLLMTLQNAPPGLDYERDRKFSKSFKQMIASCLVKDPSKRPSAKKLLKHSFFKQARSSDYIARTLLEGLPALGDRIKALKRKEEDMLAQKKMPDGQKEEISQNEYKRGISGWNFNLEDVKAQASLIQDEDQISDNNQGGSSSNLSGLEMQEKQSECQVADMEDNDLVQNHSVPHILGDSTMKIPKLRCEKSEDDSSIASPCFEQYALMNSSPRQDDRTQIILAEKQFLEGTAVPSHQRTGSLPGNTALPESIIAPVNKESDKLQSQPQNNSCCNGATTSTAGDDALPEIQSKVPKSSANSDELDEKAKPPVIQQKGRFKVTSENVYLEKVVQSPVLQKSHSLQVLNQHPAFTSPAVPEATQSSLPTQSNLSGNSLFPMLCNVLQTNIIQRESILNLMKQVSVGDSAANRSVDGGGAPALVATTEKSMLEAAHDRERELLHEITDLQWRLMCAQDELQKYKTENSQV</sequence>
<protein>
    <submittedName>
        <fullName evidence="1">Kinase</fullName>
    </submittedName>
</protein>
<gene>
    <name evidence="1" type="ORF">OWV82_010338</name>
</gene>
<dbReference type="Proteomes" id="UP001164539">
    <property type="component" value="Chromosome 5"/>
</dbReference>
<organism evidence="1 2">
    <name type="scientific">Melia azedarach</name>
    <name type="common">Chinaberry tree</name>
    <dbReference type="NCBI Taxonomy" id="155640"/>
    <lineage>
        <taxon>Eukaryota</taxon>
        <taxon>Viridiplantae</taxon>
        <taxon>Streptophyta</taxon>
        <taxon>Embryophyta</taxon>
        <taxon>Tracheophyta</taxon>
        <taxon>Spermatophyta</taxon>
        <taxon>Magnoliopsida</taxon>
        <taxon>eudicotyledons</taxon>
        <taxon>Gunneridae</taxon>
        <taxon>Pentapetalae</taxon>
        <taxon>rosids</taxon>
        <taxon>malvids</taxon>
        <taxon>Sapindales</taxon>
        <taxon>Meliaceae</taxon>
        <taxon>Melia</taxon>
    </lineage>
</organism>
<proteinExistence type="predicted"/>
<dbReference type="EMBL" id="CM051398">
    <property type="protein sequence ID" value="KAJ4718689.1"/>
    <property type="molecule type" value="Genomic_DNA"/>
</dbReference>
<reference evidence="1 2" key="1">
    <citation type="journal article" date="2023" name="Science">
        <title>Complex scaffold remodeling in plant triterpene biosynthesis.</title>
        <authorList>
            <person name="De La Pena R."/>
            <person name="Hodgson H."/>
            <person name="Liu J.C."/>
            <person name="Stephenson M.J."/>
            <person name="Martin A.C."/>
            <person name="Owen C."/>
            <person name="Harkess A."/>
            <person name="Leebens-Mack J."/>
            <person name="Jimenez L.E."/>
            <person name="Osbourn A."/>
            <person name="Sattely E.S."/>
        </authorList>
    </citation>
    <scope>NUCLEOTIDE SEQUENCE [LARGE SCALE GENOMIC DNA]</scope>
    <source>
        <strain evidence="2">cv. JPN11</strain>
        <tissue evidence="1">Leaf</tissue>
    </source>
</reference>
<name>A0ACC1Y4S7_MELAZ</name>
<keyword evidence="1" id="KW-0418">Kinase</keyword>
<keyword evidence="1" id="KW-0808">Transferase</keyword>
<keyword evidence="2" id="KW-1185">Reference proteome</keyword>